<proteinExistence type="predicted"/>
<organism evidence="1 2">
    <name type="scientific">Pseudomonas putida NBRC 14164</name>
    <dbReference type="NCBI Taxonomy" id="1211579"/>
    <lineage>
        <taxon>Bacteria</taxon>
        <taxon>Pseudomonadati</taxon>
        <taxon>Pseudomonadota</taxon>
        <taxon>Gammaproteobacteria</taxon>
        <taxon>Pseudomonadales</taxon>
        <taxon>Pseudomonadaceae</taxon>
        <taxon>Pseudomonas</taxon>
    </lineage>
</organism>
<evidence type="ECO:0008006" key="3">
    <source>
        <dbReference type="Google" id="ProtNLM"/>
    </source>
</evidence>
<evidence type="ECO:0000313" key="1">
    <source>
        <dbReference type="EMBL" id="BAN54744.1"/>
    </source>
</evidence>
<protein>
    <recommendedName>
        <fullName evidence="3">Secreted protein</fullName>
    </recommendedName>
</protein>
<accession>A0ABM7EG09</accession>
<keyword evidence="2" id="KW-1185">Reference proteome</keyword>
<evidence type="ECO:0000313" key="2">
    <source>
        <dbReference type="Proteomes" id="UP000016702"/>
    </source>
</evidence>
<sequence length="74" mass="7765">MKQVLKWMAPATPVFAAKAAPTKMACDLGLRRTCGSGHAREAGNAVDGTGCAHVRGRARSHSDRASLKTPCKTT</sequence>
<name>A0ABM7EG09_PSEPU</name>
<reference evidence="1 2" key="1">
    <citation type="journal article" date="2014" name="Genome Announc.">
        <title>The Complete Genome Sequence of Pseudomonas putida NBRC 14164T Confirms High Intraspecies Variation.</title>
        <authorList>
            <person name="Ohji S."/>
            <person name="Yamazoe A."/>
            <person name="Hosoyama A."/>
            <person name="Tsuchikane K."/>
            <person name="Ezaki T."/>
            <person name="Fujita N."/>
        </authorList>
    </citation>
    <scope>NUCLEOTIDE SEQUENCE [LARGE SCALE GENOMIC DNA]</scope>
    <source>
        <strain evidence="1 2">NBRC 14164</strain>
    </source>
</reference>
<gene>
    <name evidence="1" type="ORF">PP4_28910</name>
</gene>
<dbReference type="Proteomes" id="UP000016702">
    <property type="component" value="Chromosome"/>
</dbReference>
<dbReference type="EMBL" id="AP013070">
    <property type="protein sequence ID" value="BAN54744.1"/>
    <property type="molecule type" value="Genomic_DNA"/>
</dbReference>